<dbReference type="PROSITE" id="PS50850">
    <property type="entry name" value="MFS"/>
    <property type="match status" value="1"/>
</dbReference>
<dbReference type="InterPro" id="IPR020846">
    <property type="entry name" value="MFS_dom"/>
</dbReference>
<keyword evidence="4 5" id="KW-0472">Membrane</keyword>
<dbReference type="AlphaFoldDB" id="A0A1E3PA32"/>
<accession>A0A1E3PA32</accession>
<name>A0A1E3PA32_WICAA</name>
<evidence type="ECO:0000256" key="3">
    <source>
        <dbReference type="ARBA" id="ARBA00022989"/>
    </source>
</evidence>
<dbReference type="PANTHER" id="PTHR23502:SF23">
    <property type="entry name" value="FLUCONAZOLE RESISTANCE PROTEIN 1"/>
    <property type="match status" value="1"/>
</dbReference>
<evidence type="ECO:0000313" key="7">
    <source>
        <dbReference type="EMBL" id="ODQ62275.1"/>
    </source>
</evidence>
<feature type="transmembrane region" description="Helical" evidence="5">
    <location>
        <begin position="431"/>
        <end position="456"/>
    </location>
</feature>
<feature type="transmembrane region" description="Helical" evidence="5">
    <location>
        <begin position="217"/>
        <end position="235"/>
    </location>
</feature>
<dbReference type="GO" id="GO:0005886">
    <property type="term" value="C:plasma membrane"/>
    <property type="evidence" value="ECO:0007669"/>
    <property type="project" value="TreeGrafter"/>
</dbReference>
<keyword evidence="2 5" id="KW-0812">Transmembrane</keyword>
<dbReference type="GO" id="GO:0015244">
    <property type="term" value="F:fluconazole transmembrane transporter activity"/>
    <property type="evidence" value="ECO:0007669"/>
    <property type="project" value="TreeGrafter"/>
</dbReference>
<feature type="transmembrane region" description="Helical" evidence="5">
    <location>
        <begin position="121"/>
        <end position="144"/>
    </location>
</feature>
<reference evidence="7 8" key="1">
    <citation type="journal article" date="2016" name="Proc. Natl. Acad. Sci. U.S.A.">
        <title>Comparative genomics of biotechnologically important yeasts.</title>
        <authorList>
            <person name="Riley R."/>
            <person name="Haridas S."/>
            <person name="Wolfe K.H."/>
            <person name="Lopes M.R."/>
            <person name="Hittinger C.T."/>
            <person name="Goeker M."/>
            <person name="Salamov A.A."/>
            <person name="Wisecaver J.H."/>
            <person name="Long T.M."/>
            <person name="Calvey C.H."/>
            <person name="Aerts A.L."/>
            <person name="Barry K.W."/>
            <person name="Choi C."/>
            <person name="Clum A."/>
            <person name="Coughlan A.Y."/>
            <person name="Deshpande S."/>
            <person name="Douglass A.P."/>
            <person name="Hanson S.J."/>
            <person name="Klenk H.-P."/>
            <person name="LaButti K.M."/>
            <person name="Lapidus A."/>
            <person name="Lindquist E.A."/>
            <person name="Lipzen A.M."/>
            <person name="Meier-Kolthoff J.P."/>
            <person name="Ohm R.A."/>
            <person name="Otillar R.P."/>
            <person name="Pangilinan J.L."/>
            <person name="Peng Y."/>
            <person name="Rokas A."/>
            <person name="Rosa C.A."/>
            <person name="Scheuner C."/>
            <person name="Sibirny A.A."/>
            <person name="Slot J.C."/>
            <person name="Stielow J.B."/>
            <person name="Sun H."/>
            <person name="Kurtzman C.P."/>
            <person name="Blackwell M."/>
            <person name="Grigoriev I.V."/>
            <person name="Jeffries T.W."/>
        </authorList>
    </citation>
    <scope>NUCLEOTIDE SEQUENCE [LARGE SCALE GENOMIC DNA]</scope>
    <source>
        <strain evidence="8">ATCC 58044 / CBS 1984 / NCYC 433 / NRRL Y-366-8</strain>
    </source>
</reference>
<feature type="domain" description="Major facilitator superfamily (MFS) profile" evidence="6">
    <location>
        <begin position="84"/>
        <end position="529"/>
    </location>
</feature>
<protein>
    <recommendedName>
        <fullName evidence="6">Major facilitator superfamily (MFS) profile domain-containing protein</fullName>
    </recommendedName>
</protein>
<dbReference type="PANTHER" id="PTHR23502">
    <property type="entry name" value="MAJOR FACILITATOR SUPERFAMILY"/>
    <property type="match status" value="1"/>
</dbReference>
<dbReference type="FunFam" id="1.20.1250.20:FF:000011">
    <property type="entry name" value="MFS multidrug transporter, putative"/>
    <property type="match status" value="1"/>
</dbReference>
<feature type="transmembrane region" description="Helical" evidence="5">
    <location>
        <begin position="325"/>
        <end position="344"/>
    </location>
</feature>
<dbReference type="InterPro" id="IPR011701">
    <property type="entry name" value="MFS"/>
</dbReference>
<dbReference type="Gene3D" id="1.20.1250.20">
    <property type="entry name" value="MFS general substrate transporter like domains"/>
    <property type="match status" value="1"/>
</dbReference>
<feature type="transmembrane region" description="Helical" evidence="5">
    <location>
        <begin position="463"/>
        <end position="485"/>
    </location>
</feature>
<feature type="transmembrane region" description="Helical" evidence="5">
    <location>
        <begin position="88"/>
        <end position="109"/>
    </location>
</feature>
<dbReference type="Proteomes" id="UP000094112">
    <property type="component" value="Unassembled WGS sequence"/>
</dbReference>
<evidence type="ECO:0000256" key="1">
    <source>
        <dbReference type="ARBA" id="ARBA00004141"/>
    </source>
</evidence>
<feature type="transmembrane region" description="Helical" evidence="5">
    <location>
        <begin position="179"/>
        <end position="205"/>
    </location>
</feature>
<feature type="transmembrane region" description="Helical" evidence="5">
    <location>
        <begin position="364"/>
        <end position="385"/>
    </location>
</feature>
<dbReference type="GO" id="GO:1990961">
    <property type="term" value="P:xenobiotic detoxification by transmembrane export across the plasma membrane"/>
    <property type="evidence" value="ECO:0007669"/>
    <property type="project" value="TreeGrafter"/>
</dbReference>
<feature type="transmembrane region" description="Helical" evidence="5">
    <location>
        <begin position="406"/>
        <end position="425"/>
    </location>
</feature>
<dbReference type="OrthoDB" id="3357846at2759"/>
<dbReference type="EMBL" id="KV454208">
    <property type="protein sequence ID" value="ODQ62275.1"/>
    <property type="molecule type" value="Genomic_DNA"/>
</dbReference>
<proteinExistence type="predicted"/>
<feature type="transmembrane region" description="Helical" evidence="5">
    <location>
        <begin position="247"/>
        <end position="267"/>
    </location>
</feature>
<evidence type="ECO:0000256" key="4">
    <source>
        <dbReference type="ARBA" id="ARBA00023136"/>
    </source>
</evidence>
<evidence type="ECO:0000256" key="2">
    <source>
        <dbReference type="ARBA" id="ARBA00022692"/>
    </source>
</evidence>
<evidence type="ECO:0000259" key="6">
    <source>
        <dbReference type="PROSITE" id="PS50850"/>
    </source>
</evidence>
<dbReference type="RefSeq" id="XP_019041482.1">
    <property type="nucleotide sequence ID" value="XM_019185368.1"/>
</dbReference>
<sequence>MSSAKILIRGSLLGRFIYRVSSRKYLGYKEESKDYVIPEKYLEPYQKPEIDSSDESTLTLDKSKFIIVDWDGDDDPDHPNNWPIWIRIFVGLFISTLSAFVYMASAVYLPAIEELQDEFHIGHVVATLPLSLFVIAYGLGPLIFSPLSEHPSIGRNSLYVITLVIFAILQIPTALAKDIASFCVLRFIGGIFASPALATGAATFADMYSLPYMPVGLALWGIGSFSGVSLGPLIGSALEVSTHGWRWSFWFMLILSSFLALAFATIIPETYHQTILAGKAERLRRITGNPHIVLESDLHTHDKSPSEVLTEILWRSVEIGLREPVVVMINLYIALLYAVMYLWFEGFPIYFAETKHFSTMATGVAYVSIIVGVALGAFLYIFLIFQDYTKPMLRKEKVHPEAFMRASIIGSIILPIGLFIFGWSATRDHHWIGAIIGAAIYGFAGIMMFQTLLNYIGMSFHRYVASAFASNAFLRSVVAGCFPLFGRAMFKNLSTSQFPVAWGSTILGIITIMMISVPVLFYLKGPKLRASSKYSGTGREGGNL</sequence>
<dbReference type="STRING" id="683960.A0A1E3PA32"/>
<keyword evidence="3 5" id="KW-1133">Transmembrane helix</keyword>
<keyword evidence="8" id="KW-1185">Reference proteome</keyword>
<dbReference type="GeneID" id="30202614"/>
<dbReference type="SUPFAM" id="SSF103473">
    <property type="entry name" value="MFS general substrate transporter"/>
    <property type="match status" value="1"/>
</dbReference>
<evidence type="ECO:0000313" key="8">
    <source>
        <dbReference type="Proteomes" id="UP000094112"/>
    </source>
</evidence>
<dbReference type="InterPro" id="IPR036259">
    <property type="entry name" value="MFS_trans_sf"/>
</dbReference>
<gene>
    <name evidence="7" type="ORF">WICANDRAFT_82349</name>
</gene>
<evidence type="ECO:0000256" key="5">
    <source>
        <dbReference type="SAM" id="Phobius"/>
    </source>
</evidence>
<feature type="transmembrane region" description="Helical" evidence="5">
    <location>
        <begin position="500"/>
        <end position="523"/>
    </location>
</feature>
<dbReference type="CDD" id="cd17323">
    <property type="entry name" value="MFS_Tpo1_MDR_like"/>
    <property type="match status" value="1"/>
</dbReference>
<organism evidence="7 8">
    <name type="scientific">Wickerhamomyces anomalus (strain ATCC 58044 / CBS 1984 / NCYC 433 / NRRL Y-366-8)</name>
    <name type="common">Yeast</name>
    <name type="synonym">Hansenula anomala</name>
    <dbReference type="NCBI Taxonomy" id="683960"/>
    <lineage>
        <taxon>Eukaryota</taxon>
        <taxon>Fungi</taxon>
        <taxon>Dikarya</taxon>
        <taxon>Ascomycota</taxon>
        <taxon>Saccharomycotina</taxon>
        <taxon>Saccharomycetes</taxon>
        <taxon>Phaffomycetales</taxon>
        <taxon>Wickerhamomycetaceae</taxon>
        <taxon>Wickerhamomyces</taxon>
    </lineage>
</organism>
<dbReference type="Pfam" id="PF07690">
    <property type="entry name" value="MFS_1"/>
    <property type="match status" value="1"/>
</dbReference>
<feature type="transmembrane region" description="Helical" evidence="5">
    <location>
        <begin position="156"/>
        <end position="173"/>
    </location>
</feature>
<comment type="subcellular location">
    <subcellularLocation>
        <location evidence="1">Membrane</location>
        <topology evidence="1">Multi-pass membrane protein</topology>
    </subcellularLocation>
</comment>